<dbReference type="PANTHER" id="PTHR24148">
    <property type="entry name" value="ANKYRIN REPEAT DOMAIN-CONTAINING PROTEIN 39 HOMOLOG-RELATED"/>
    <property type="match status" value="1"/>
</dbReference>
<protein>
    <submittedName>
        <fullName evidence="2">Heterokaryon incompatibility protein-domain-containing protein</fullName>
    </submittedName>
</protein>
<sequence length="650" mass="72796">MTDFTYKYTPLKEGHIRLLRLEWSCSSTLQPDHPAPDGSIAATLTHHDLSGPPPPYTALSYAWGDEKERLHPPQTLNIVSPDSSLQTFPIHQSNLYALLRQARPDLVPSYNGATARRAANVGYIWIDAICINQAEEKEAKEEKTAQLKIMSQIYASASRIVIWLGPVREHKPNPDAPFPENLWPAYPTGHAMTVYQRVAVAWANNQLPDISPTSLSQIVDQVDCACIEAVTRLSYWKRSWIYQEASTPNVPREFWLGGHALWFEALEAANRVFHSHMLESGLNAIPSPSPLNVDIAYLQELTLMRQKGKGGLSLLDLMVKTNSLDAHRPVDKVYAMMNIARDIYGMEDGDVFQSVRVDYELPTEDVYMDVASLIMETTKELDVLLFCSAGQYKGLKSWVPNFYRFVYSVPYRTRELYDAGGGRSSGEKPRFSLNKETQTLTVWGIKVDTVVGVYPSMRRPFQWGDYTSKTEFWQPIFGPWMRSLARFIFPQPDEDVAEETYVGGGTVSEAIDSALAWGMAPGYGTLKRDVDVPHWPLLEQAQASAGGREPDEISVERQGFQDFLMQTSAMAVFWTSRGYLGVGDEKVAVGDVVVVIPGLAVPVVLRAIPSYEAGGSPDGVRWRLVGPCYVKGIMDGEWLGKREEQEFVLI</sequence>
<dbReference type="EMBL" id="JAULSY010000020">
    <property type="protein sequence ID" value="KAK0671573.1"/>
    <property type="molecule type" value="Genomic_DNA"/>
</dbReference>
<dbReference type="InterPro" id="IPR010730">
    <property type="entry name" value="HET"/>
</dbReference>
<dbReference type="Pfam" id="PF06985">
    <property type="entry name" value="HET"/>
    <property type="match status" value="1"/>
</dbReference>
<evidence type="ECO:0000313" key="2">
    <source>
        <dbReference type="EMBL" id="KAK0671573.1"/>
    </source>
</evidence>
<organism evidence="2 3">
    <name type="scientific">Cercophora samala</name>
    <dbReference type="NCBI Taxonomy" id="330535"/>
    <lineage>
        <taxon>Eukaryota</taxon>
        <taxon>Fungi</taxon>
        <taxon>Dikarya</taxon>
        <taxon>Ascomycota</taxon>
        <taxon>Pezizomycotina</taxon>
        <taxon>Sordariomycetes</taxon>
        <taxon>Sordariomycetidae</taxon>
        <taxon>Sordariales</taxon>
        <taxon>Lasiosphaeriaceae</taxon>
        <taxon>Cercophora</taxon>
    </lineage>
</organism>
<evidence type="ECO:0000259" key="1">
    <source>
        <dbReference type="Pfam" id="PF06985"/>
    </source>
</evidence>
<dbReference type="Pfam" id="PF26639">
    <property type="entry name" value="Het-6_barrel"/>
    <property type="match status" value="1"/>
</dbReference>
<keyword evidence="3" id="KW-1185">Reference proteome</keyword>
<proteinExistence type="predicted"/>
<dbReference type="InterPro" id="IPR052895">
    <property type="entry name" value="HetReg/Transcr_Mod"/>
</dbReference>
<evidence type="ECO:0000313" key="3">
    <source>
        <dbReference type="Proteomes" id="UP001174997"/>
    </source>
</evidence>
<reference evidence="2" key="1">
    <citation type="submission" date="2023-06" db="EMBL/GenBank/DDBJ databases">
        <title>Genome-scale phylogeny and comparative genomics of the fungal order Sordariales.</title>
        <authorList>
            <consortium name="Lawrence Berkeley National Laboratory"/>
            <person name="Hensen N."/>
            <person name="Bonometti L."/>
            <person name="Westerberg I."/>
            <person name="Brannstrom I.O."/>
            <person name="Guillou S."/>
            <person name="Cros-Aarteil S."/>
            <person name="Calhoun S."/>
            <person name="Haridas S."/>
            <person name="Kuo A."/>
            <person name="Mondo S."/>
            <person name="Pangilinan J."/>
            <person name="Riley R."/>
            <person name="Labutti K."/>
            <person name="Andreopoulos B."/>
            <person name="Lipzen A."/>
            <person name="Chen C."/>
            <person name="Yanf M."/>
            <person name="Daum C."/>
            <person name="Ng V."/>
            <person name="Clum A."/>
            <person name="Steindorff A."/>
            <person name="Ohm R."/>
            <person name="Martin F."/>
            <person name="Silar P."/>
            <person name="Natvig D."/>
            <person name="Lalanne C."/>
            <person name="Gautier V."/>
            <person name="Ament-Velasquez S.L."/>
            <person name="Kruys A."/>
            <person name="Hutchinson M.I."/>
            <person name="Powell A.J."/>
            <person name="Barry K."/>
            <person name="Miller A.N."/>
            <person name="Grigoriev I.V."/>
            <person name="Debuchy R."/>
            <person name="Gladieux P."/>
            <person name="Thoren M.H."/>
            <person name="Johannesson H."/>
        </authorList>
    </citation>
    <scope>NUCLEOTIDE SEQUENCE</scope>
    <source>
        <strain evidence="2">CBS 307.81</strain>
    </source>
</reference>
<comment type="caution">
    <text evidence="2">The sequence shown here is derived from an EMBL/GenBank/DDBJ whole genome shotgun (WGS) entry which is preliminary data.</text>
</comment>
<dbReference type="Proteomes" id="UP001174997">
    <property type="component" value="Unassembled WGS sequence"/>
</dbReference>
<gene>
    <name evidence="2" type="ORF">QBC41DRAFT_344597</name>
</gene>
<feature type="domain" description="Heterokaryon incompatibility" evidence="1">
    <location>
        <begin position="56"/>
        <end position="244"/>
    </location>
</feature>
<name>A0AA39ZI96_9PEZI</name>
<dbReference type="AlphaFoldDB" id="A0AA39ZI96"/>
<accession>A0AA39ZI96</accession>
<dbReference type="PANTHER" id="PTHR24148:SF73">
    <property type="entry name" value="HET DOMAIN PROTEIN (AFU_ORTHOLOGUE AFUA_8G01020)"/>
    <property type="match status" value="1"/>
</dbReference>